<name>B4GEM4_DROPE</name>
<protein>
    <submittedName>
        <fullName evidence="1">GL21776</fullName>
    </submittedName>
</protein>
<dbReference type="AlphaFoldDB" id="B4GEM4"/>
<gene>
    <name evidence="1" type="primary">Dper\GL21776</name>
    <name evidence="1" type="ORF">Dper_GL21776</name>
</gene>
<reference evidence="1 2" key="1">
    <citation type="journal article" date="2007" name="Nature">
        <title>Evolution of genes and genomes on the Drosophila phylogeny.</title>
        <authorList>
            <consortium name="Drosophila 12 Genomes Consortium"/>
            <person name="Clark A.G."/>
            <person name="Eisen M.B."/>
            <person name="Smith D.R."/>
            <person name="Bergman C.M."/>
            <person name="Oliver B."/>
            <person name="Markow T.A."/>
            <person name="Kaufman T.C."/>
            <person name="Kellis M."/>
            <person name="Gelbart W."/>
            <person name="Iyer V.N."/>
            <person name="Pollard D.A."/>
            <person name="Sackton T.B."/>
            <person name="Larracuente A.M."/>
            <person name="Singh N.D."/>
            <person name="Abad J.P."/>
            <person name="Abt D.N."/>
            <person name="Adryan B."/>
            <person name="Aguade M."/>
            <person name="Akashi H."/>
            <person name="Anderson W.W."/>
            <person name="Aquadro C.F."/>
            <person name="Ardell D.H."/>
            <person name="Arguello R."/>
            <person name="Artieri C.G."/>
            <person name="Barbash D.A."/>
            <person name="Barker D."/>
            <person name="Barsanti P."/>
            <person name="Batterham P."/>
            <person name="Batzoglou S."/>
            <person name="Begun D."/>
            <person name="Bhutkar A."/>
            <person name="Blanco E."/>
            <person name="Bosak S.A."/>
            <person name="Bradley R.K."/>
            <person name="Brand A.D."/>
            <person name="Brent M.R."/>
            <person name="Brooks A.N."/>
            <person name="Brown R.H."/>
            <person name="Butlin R.K."/>
            <person name="Caggese C."/>
            <person name="Calvi B.R."/>
            <person name="Bernardo de Carvalho A."/>
            <person name="Caspi A."/>
            <person name="Castrezana S."/>
            <person name="Celniker S.E."/>
            <person name="Chang J.L."/>
            <person name="Chapple C."/>
            <person name="Chatterji S."/>
            <person name="Chinwalla A."/>
            <person name="Civetta A."/>
            <person name="Clifton S.W."/>
            <person name="Comeron J.M."/>
            <person name="Costello J.C."/>
            <person name="Coyne J.A."/>
            <person name="Daub J."/>
            <person name="David R.G."/>
            <person name="Delcher A.L."/>
            <person name="Delehaunty K."/>
            <person name="Do C.B."/>
            <person name="Ebling H."/>
            <person name="Edwards K."/>
            <person name="Eickbush T."/>
            <person name="Evans J.D."/>
            <person name="Filipski A."/>
            <person name="Findeiss S."/>
            <person name="Freyhult E."/>
            <person name="Fulton L."/>
            <person name="Fulton R."/>
            <person name="Garcia A.C."/>
            <person name="Gardiner A."/>
            <person name="Garfield D.A."/>
            <person name="Garvin B.E."/>
            <person name="Gibson G."/>
            <person name="Gilbert D."/>
            <person name="Gnerre S."/>
            <person name="Godfrey J."/>
            <person name="Good R."/>
            <person name="Gotea V."/>
            <person name="Gravely B."/>
            <person name="Greenberg A.J."/>
            <person name="Griffiths-Jones S."/>
            <person name="Gross S."/>
            <person name="Guigo R."/>
            <person name="Gustafson E.A."/>
            <person name="Haerty W."/>
            <person name="Hahn M.W."/>
            <person name="Halligan D.L."/>
            <person name="Halpern A.L."/>
            <person name="Halter G.M."/>
            <person name="Han M.V."/>
            <person name="Heger A."/>
            <person name="Hillier L."/>
            <person name="Hinrichs A.S."/>
            <person name="Holmes I."/>
            <person name="Hoskins R.A."/>
            <person name="Hubisz M.J."/>
            <person name="Hultmark D."/>
            <person name="Huntley M.A."/>
            <person name="Jaffe D.B."/>
            <person name="Jagadeeshan S."/>
            <person name="Jeck W.R."/>
            <person name="Johnson J."/>
            <person name="Jones C.D."/>
            <person name="Jordan W.C."/>
            <person name="Karpen G.H."/>
            <person name="Kataoka E."/>
            <person name="Keightley P.D."/>
            <person name="Kheradpour P."/>
            <person name="Kirkness E.F."/>
            <person name="Koerich L.B."/>
            <person name="Kristiansen K."/>
            <person name="Kudrna D."/>
            <person name="Kulathinal R.J."/>
            <person name="Kumar S."/>
            <person name="Kwok R."/>
            <person name="Lander E."/>
            <person name="Langley C.H."/>
            <person name="Lapoint R."/>
            <person name="Lazzaro B.P."/>
            <person name="Lee S.J."/>
            <person name="Levesque L."/>
            <person name="Li R."/>
            <person name="Lin C.F."/>
            <person name="Lin M.F."/>
            <person name="Lindblad-Toh K."/>
            <person name="Llopart A."/>
            <person name="Long M."/>
            <person name="Low L."/>
            <person name="Lozovsky E."/>
            <person name="Lu J."/>
            <person name="Luo M."/>
            <person name="Machado C.A."/>
            <person name="Makalowski W."/>
            <person name="Marzo M."/>
            <person name="Matsuda M."/>
            <person name="Matzkin L."/>
            <person name="McAllister B."/>
            <person name="McBride C.S."/>
            <person name="McKernan B."/>
            <person name="McKernan K."/>
            <person name="Mendez-Lago M."/>
            <person name="Minx P."/>
            <person name="Mollenhauer M.U."/>
            <person name="Montooth K."/>
            <person name="Mount S.M."/>
            <person name="Mu X."/>
            <person name="Myers E."/>
            <person name="Negre B."/>
            <person name="Newfeld S."/>
            <person name="Nielsen R."/>
            <person name="Noor M.A."/>
            <person name="O'Grady P."/>
            <person name="Pachter L."/>
            <person name="Papaceit M."/>
            <person name="Parisi M.J."/>
            <person name="Parisi M."/>
            <person name="Parts L."/>
            <person name="Pedersen J.S."/>
            <person name="Pesole G."/>
            <person name="Phillippy A.M."/>
            <person name="Ponting C.P."/>
            <person name="Pop M."/>
            <person name="Porcelli D."/>
            <person name="Powell J.R."/>
            <person name="Prohaska S."/>
            <person name="Pruitt K."/>
            <person name="Puig M."/>
            <person name="Quesneville H."/>
            <person name="Ram K.R."/>
            <person name="Rand D."/>
            <person name="Rasmussen M.D."/>
            <person name="Reed L.K."/>
            <person name="Reenan R."/>
            <person name="Reily A."/>
            <person name="Remington K.A."/>
            <person name="Rieger T.T."/>
            <person name="Ritchie M.G."/>
            <person name="Robin C."/>
            <person name="Rogers Y.H."/>
            <person name="Rohde C."/>
            <person name="Rozas J."/>
            <person name="Rubenfield M.J."/>
            <person name="Ruiz A."/>
            <person name="Russo S."/>
            <person name="Salzberg S.L."/>
            <person name="Sanchez-Gracia A."/>
            <person name="Saranga D.J."/>
            <person name="Sato H."/>
            <person name="Schaeffer S.W."/>
            <person name="Schatz M.C."/>
            <person name="Schlenke T."/>
            <person name="Schwartz R."/>
            <person name="Segarra C."/>
            <person name="Singh R.S."/>
            <person name="Sirot L."/>
            <person name="Sirota M."/>
            <person name="Sisneros N.B."/>
            <person name="Smith C.D."/>
            <person name="Smith T.F."/>
            <person name="Spieth J."/>
            <person name="Stage D.E."/>
            <person name="Stark A."/>
            <person name="Stephan W."/>
            <person name="Strausberg R.L."/>
            <person name="Strempel S."/>
            <person name="Sturgill D."/>
            <person name="Sutton G."/>
            <person name="Sutton G.G."/>
            <person name="Tao W."/>
            <person name="Teichmann S."/>
            <person name="Tobari Y.N."/>
            <person name="Tomimura Y."/>
            <person name="Tsolas J.M."/>
            <person name="Valente V.L."/>
            <person name="Venter E."/>
            <person name="Venter J.C."/>
            <person name="Vicario S."/>
            <person name="Vieira F.G."/>
            <person name="Vilella A.J."/>
            <person name="Villasante A."/>
            <person name="Walenz B."/>
            <person name="Wang J."/>
            <person name="Wasserman M."/>
            <person name="Watts T."/>
            <person name="Wilson D."/>
            <person name="Wilson R.K."/>
            <person name="Wing R.A."/>
            <person name="Wolfner M.F."/>
            <person name="Wong A."/>
            <person name="Wong G.K."/>
            <person name="Wu C.I."/>
            <person name="Wu G."/>
            <person name="Yamamoto D."/>
            <person name="Yang H.P."/>
            <person name="Yang S.P."/>
            <person name="Yorke J.A."/>
            <person name="Yoshida K."/>
            <person name="Zdobnov E."/>
            <person name="Zhang P."/>
            <person name="Zhang Y."/>
            <person name="Zimin A.V."/>
            <person name="Baldwin J."/>
            <person name="Abdouelleil A."/>
            <person name="Abdulkadir J."/>
            <person name="Abebe A."/>
            <person name="Abera B."/>
            <person name="Abreu J."/>
            <person name="Acer S.C."/>
            <person name="Aftuck L."/>
            <person name="Alexander A."/>
            <person name="An P."/>
            <person name="Anderson E."/>
            <person name="Anderson S."/>
            <person name="Arachi H."/>
            <person name="Azer M."/>
            <person name="Bachantsang P."/>
            <person name="Barry A."/>
            <person name="Bayul T."/>
            <person name="Berlin A."/>
            <person name="Bessette D."/>
            <person name="Bloom T."/>
            <person name="Blye J."/>
            <person name="Boguslavskiy L."/>
            <person name="Bonnet C."/>
            <person name="Boukhgalter B."/>
            <person name="Bourzgui I."/>
            <person name="Brown A."/>
            <person name="Cahill P."/>
            <person name="Channer S."/>
            <person name="Cheshatsang Y."/>
            <person name="Chuda L."/>
            <person name="Citroen M."/>
            <person name="Collymore A."/>
            <person name="Cooke P."/>
            <person name="Costello M."/>
            <person name="D'Aco K."/>
            <person name="Daza R."/>
            <person name="De Haan G."/>
            <person name="DeGray S."/>
            <person name="DeMaso C."/>
            <person name="Dhargay N."/>
            <person name="Dooley K."/>
            <person name="Dooley E."/>
            <person name="Doricent M."/>
            <person name="Dorje P."/>
            <person name="Dorjee K."/>
            <person name="Dupes A."/>
            <person name="Elong R."/>
            <person name="Falk J."/>
            <person name="Farina A."/>
            <person name="Faro S."/>
            <person name="Ferguson D."/>
            <person name="Fisher S."/>
            <person name="Foley C.D."/>
            <person name="Franke A."/>
            <person name="Friedrich D."/>
            <person name="Gadbois L."/>
            <person name="Gearin G."/>
            <person name="Gearin C.R."/>
            <person name="Giannoukos G."/>
            <person name="Goode T."/>
            <person name="Graham J."/>
            <person name="Grandbois E."/>
            <person name="Grewal S."/>
            <person name="Gyaltsen K."/>
            <person name="Hafez N."/>
            <person name="Hagos B."/>
            <person name="Hall J."/>
            <person name="Henson C."/>
            <person name="Hollinger A."/>
            <person name="Honan T."/>
            <person name="Huard M.D."/>
            <person name="Hughes L."/>
            <person name="Hurhula B."/>
            <person name="Husby M.E."/>
            <person name="Kamat A."/>
            <person name="Kanga B."/>
            <person name="Kashin S."/>
            <person name="Khazanovich D."/>
            <person name="Kisner P."/>
            <person name="Lance K."/>
            <person name="Lara M."/>
            <person name="Lee W."/>
            <person name="Lennon N."/>
            <person name="Letendre F."/>
            <person name="LeVine R."/>
            <person name="Lipovsky A."/>
            <person name="Liu X."/>
            <person name="Liu J."/>
            <person name="Liu S."/>
            <person name="Lokyitsang T."/>
            <person name="Lokyitsang Y."/>
            <person name="Lubonja R."/>
            <person name="Lui A."/>
            <person name="MacDonald P."/>
            <person name="Magnisalis V."/>
            <person name="Maru K."/>
            <person name="Matthews C."/>
            <person name="McCusker W."/>
            <person name="McDonough S."/>
            <person name="Mehta T."/>
            <person name="Meldrim J."/>
            <person name="Meneus L."/>
            <person name="Mihai O."/>
            <person name="Mihalev A."/>
            <person name="Mihova T."/>
            <person name="Mittelman R."/>
            <person name="Mlenga V."/>
            <person name="Montmayeur A."/>
            <person name="Mulrain L."/>
            <person name="Navidi A."/>
            <person name="Naylor J."/>
            <person name="Negash T."/>
            <person name="Nguyen T."/>
            <person name="Nguyen N."/>
            <person name="Nicol R."/>
            <person name="Norbu C."/>
            <person name="Norbu N."/>
            <person name="Novod N."/>
            <person name="O'Neill B."/>
            <person name="Osman S."/>
            <person name="Markiewicz E."/>
            <person name="Oyono O.L."/>
            <person name="Patti C."/>
            <person name="Phunkhang P."/>
            <person name="Pierre F."/>
            <person name="Priest M."/>
            <person name="Raghuraman S."/>
            <person name="Rege F."/>
            <person name="Reyes R."/>
            <person name="Rise C."/>
            <person name="Rogov P."/>
            <person name="Ross K."/>
            <person name="Ryan E."/>
            <person name="Settipalli S."/>
            <person name="Shea T."/>
            <person name="Sherpa N."/>
            <person name="Shi L."/>
            <person name="Shih D."/>
            <person name="Sparrow T."/>
            <person name="Spaulding J."/>
            <person name="Stalker J."/>
            <person name="Stange-Thomann N."/>
            <person name="Stavropoulos S."/>
            <person name="Stone C."/>
            <person name="Strader C."/>
            <person name="Tesfaye S."/>
            <person name="Thomson T."/>
            <person name="Thoulutsang Y."/>
            <person name="Thoulutsang D."/>
            <person name="Topham K."/>
            <person name="Topping I."/>
            <person name="Tsamla T."/>
            <person name="Vassiliev H."/>
            <person name="Vo A."/>
            <person name="Wangchuk T."/>
            <person name="Wangdi T."/>
            <person name="Weiand M."/>
            <person name="Wilkinson J."/>
            <person name="Wilson A."/>
            <person name="Yadav S."/>
            <person name="Young G."/>
            <person name="Yu Q."/>
            <person name="Zembek L."/>
            <person name="Zhong D."/>
            <person name="Zimmer A."/>
            <person name="Zwirko Z."/>
            <person name="Jaffe D.B."/>
            <person name="Alvarez P."/>
            <person name="Brockman W."/>
            <person name="Butler J."/>
            <person name="Chin C."/>
            <person name="Gnerre S."/>
            <person name="Grabherr M."/>
            <person name="Kleber M."/>
            <person name="Mauceli E."/>
            <person name="MacCallum I."/>
        </authorList>
    </citation>
    <scope>NUCLEOTIDE SEQUENCE [LARGE SCALE GENOMIC DNA]</scope>
    <source>
        <strain evidence="2">MSH-3 / Tucson 14011-0111.49</strain>
    </source>
</reference>
<accession>B4GEM4</accession>
<sequence>MRKQQQQHQQQPPSRSPTHPSILICLIYLSTAVITRQGPAHDKRLKALKAGTDRISGGEMLSRLSALVARSG</sequence>
<organism evidence="2">
    <name type="scientific">Drosophila persimilis</name>
    <name type="common">Fruit fly</name>
    <dbReference type="NCBI Taxonomy" id="7234"/>
    <lineage>
        <taxon>Eukaryota</taxon>
        <taxon>Metazoa</taxon>
        <taxon>Ecdysozoa</taxon>
        <taxon>Arthropoda</taxon>
        <taxon>Hexapoda</taxon>
        <taxon>Insecta</taxon>
        <taxon>Pterygota</taxon>
        <taxon>Neoptera</taxon>
        <taxon>Endopterygota</taxon>
        <taxon>Diptera</taxon>
        <taxon>Brachycera</taxon>
        <taxon>Muscomorpha</taxon>
        <taxon>Ephydroidea</taxon>
        <taxon>Drosophilidae</taxon>
        <taxon>Drosophila</taxon>
        <taxon>Sophophora</taxon>
    </lineage>
</organism>
<dbReference type="EMBL" id="CH479182">
    <property type="protein sequence ID" value="EDW34059.1"/>
    <property type="molecule type" value="Genomic_DNA"/>
</dbReference>
<keyword evidence="2" id="KW-1185">Reference proteome</keyword>
<proteinExistence type="predicted"/>
<dbReference type="HOGENOM" id="CLU_2724887_0_0_1"/>
<dbReference type="Proteomes" id="UP000008744">
    <property type="component" value="Unassembled WGS sequence"/>
</dbReference>
<evidence type="ECO:0000313" key="2">
    <source>
        <dbReference type="Proteomes" id="UP000008744"/>
    </source>
</evidence>
<evidence type="ECO:0000313" key="1">
    <source>
        <dbReference type="EMBL" id="EDW34059.1"/>
    </source>
</evidence>